<name>A0A1W1XHR1_9BACT</name>
<evidence type="ECO:0000256" key="1">
    <source>
        <dbReference type="SAM" id="SignalP"/>
    </source>
</evidence>
<dbReference type="RefSeq" id="WP_139796556.1">
    <property type="nucleotide sequence ID" value="NZ_FWXF01000008.1"/>
</dbReference>
<keyword evidence="1" id="KW-0732">Signal</keyword>
<dbReference type="Proteomes" id="UP000192783">
    <property type="component" value="Unassembled WGS sequence"/>
</dbReference>
<protein>
    <submittedName>
        <fullName evidence="2">Uncharacterized protein</fullName>
    </submittedName>
</protein>
<feature type="signal peptide" evidence="1">
    <location>
        <begin position="1"/>
        <end position="24"/>
    </location>
</feature>
<feature type="chain" id="PRO_5012506582" evidence="1">
    <location>
        <begin position="25"/>
        <end position="107"/>
    </location>
</feature>
<keyword evidence="3" id="KW-1185">Reference proteome</keyword>
<evidence type="ECO:0000313" key="2">
    <source>
        <dbReference type="EMBL" id="SMC23314.1"/>
    </source>
</evidence>
<dbReference type="EMBL" id="FWXF01000008">
    <property type="protein sequence ID" value="SMC23314.1"/>
    <property type="molecule type" value="Genomic_DNA"/>
</dbReference>
<proteinExistence type="predicted"/>
<dbReference type="OrthoDB" id="9852132at2"/>
<accession>A0A1W1XHR1</accession>
<evidence type="ECO:0000313" key="3">
    <source>
        <dbReference type="Proteomes" id="UP000192783"/>
    </source>
</evidence>
<dbReference type="AlphaFoldDB" id="A0A1W1XHR1"/>
<gene>
    <name evidence="2" type="ORF">SAMN02746041_01690</name>
</gene>
<sequence>MKRTTLVILLAVGMMLLPMSLAFGGSAQDAYYRECVDKRIANCNRKANLAHSVGCHLRECARKAQEEAAYLKANRERLIREMKADNVETVEYKVNYRLIRAFVASRQ</sequence>
<reference evidence="2 3" key="1">
    <citation type="submission" date="2017-04" db="EMBL/GenBank/DDBJ databases">
        <authorList>
            <person name="Afonso C.L."/>
            <person name="Miller P.J."/>
            <person name="Scott M.A."/>
            <person name="Spackman E."/>
            <person name="Goraichik I."/>
            <person name="Dimitrov K.M."/>
            <person name="Suarez D.L."/>
            <person name="Swayne D.E."/>
        </authorList>
    </citation>
    <scope>NUCLEOTIDE SEQUENCE [LARGE SCALE GENOMIC DNA]</scope>
    <source>
        <strain evidence="2 3">DSM 13146</strain>
    </source>
</reference>
<organism evidence="2 3">
    <name type="scientific">Desulfacinum hydrothermale DSM 13146</name>
    <dbReference type="NCBI Taxonomy" id="1121390"/>
    <lineage>
        <taxon>Bacteria</taxon>
        <taxon>Pseudomonadati</taxon>
        <taxon>Thermodesulfobacteriota</taxon>
        <taxon>Syntrophobacteria</taxon>
        <taxon>Syntrophobacterales</taxon>
        <taxon>Syntrophobacteraceae</taxon>
        <taxon>Desulfacinum</taxon>
    </lineage>
</organism>